<dbReference type="GO" id="GO:0008408">
    <property type="term" value="F:3'-5' exonuclease activity"/>
    <property type="evidence" value="ECO:0007669"/>
    <property type="project" value="InterPro"/>
</dbReference>
<dbReference type="Proteomes" id="UP000006804">
    <property type="component" value="Chromosome"/>
</dbReference>
<keyword evidence="3 8" id="KW-0548">Nucleotidyltransferase</keyword>
<dbReference type="KEGG" id="tta:Theth_0601"/>
<dbReference type="InterPro" id="IPR011708">
    <property type="entry name" value="DNA_pol3_alpha_NTPase_dom"/>
</dbReference>
<comment type="catalytic activity">
    <reaction evidence="6">
        <text>DNA(n) + a 2'-deoxyribonucleoside 5'-triphosphate = DNA(n+1) + diphosphate</text>
        <dbReference type="Rhea" id="RHEA:22508"/>
        <dbReference type="Rhea" id="RHEA-COMP:17339"/>
        <dbReference type="Rhea" id="RHEA-COMP:17340"/>
        <dbReference type="ChEBI" id="CHEBI:33019"/>
        <dbReference type="ChEBI" id="CHEBI:61560"/>
        <dbReference type="ChEBI" id="CHEBI:173112"/>
        <dbReference type="EC" id="2.7.7.7"/>
    </reaction>
</comment>
<dbReference type="InterPro" id="IPR040982">
    <property type="entry name" value="DNA_pol3_finger"/>
</dbReference>
<keyword evidence="2 8" id="KW-0808">Transferase</keyword>
<dbReference type="eggNOG" id="COG0587">
    <property type="taxonomic scope" value="Bacteria"/>
</dbReference>
<keyword evidence="5" id="KW-0239">DNA-directed DNA polymerase</keyword>
<evidence type="ECO:0000256" key="4">
    <source>
        <dbReference type="ARBA" id="ARBA00022705"/>
    </source>
</evidence>
<accession>F7YXP5</accession>
<dbReference type="RefSeq" id="WP_013931912.1">
    <property type="nucleotide sequence ID" value="NC_015707.1"/>
</dbReference>
<evidence type="ECO:0000256" key="2">
    <source>
        <dbReference type="ARBA" id="ARBA00022679"/>
    </source>
</evidence>
<evidence type="ECO:0000256" key="6">
    <source>
        <dbReference type="ARBA" id="ARBA00049244"/>
    </source>
</evidence>
<sequence length="849" mass="96983">MIFAVVSPYSFDGSVLRLEELIKFAKAFGMKSLFLCDRNFHAAVHFNKLCRENGLVPVHGLRLKDKIFYARSRNEFEELVSAYNQKREPNTPYLSLDEVKLVYFLKKDDFESHLAMCKILSVEPKQDGYFSKKLYDPAEILKATSYDLKVDFKLPEPERGWLRAFAKDLQKGLLDRFLYEVEVVEKLGFESYFYVVKQIIDIAKEAKIQIGPGRGSAVGSVVSYALGITSINPVEYDLMFERFLNEYRNEPPDIDIDVEDERRYELIQLLNSKFPFVAQISTFSRLSERSILNELRRENFSVSDETVKKLIGLPFRRSIHASGVVISKEPLNIPLVPDLDQKVTEYDIYSLEDVGVIKIDLLGLTTLSFLKRLKEKLKIHHIPIGDKLAYSIIKRGQTLGVFQLESQTARKLCRQVRPDDIEELSILLALNRPGPLMVKLNEMYARRKRGCENQEKLFPETKGVIVYQEQVMKLAMDVAGLSAAESDLFRKAVSGKDPQLMKEALEKLKKGMQSKGYSKEEINHLVNLISKFAEYAFNKSHSIAYSHLSYELAYLKRLMPKEFFFEYIRMHSTEKDKKFLAVQELINLGFKVLPASVNLQKASEDEFVMPLEAIEGVSDVLAKTIYENSPYSSIEDFVRRTNVSVSILHKLVMAGAFDCIYGDREKALNAFEFFRTGVDASLLEIAAKFGKRVEQPKYQLSEKDIAELEETSYGFPLTPFSTSLKKYFAPVCEVFTTFRILPVCVEVKGSYASDGKTIFKLKNAPSEGEYLLVLGPDCEAFEIRKIGEVLGVIYELFDCFDEQDFENASQWESTKITLGGKKVILKSVRPVLDSCKINILPEVWLQSSA</sequence>
<dbReference type="OrthoDB" id="9803237at2"/>
<evidence type="ECO:0000259" key="7">
    <source>
        <dbReference type="SMART" id="SM00481"/>
    </source>
</evidence>
<dbReference type="GO" id="GO:0003887">
    <property type="term" value="F:DNA-directed DNA polymerase activity"/>
    <property type="evidence" value="ECO:0007669"/>
    <property type="project" value="UniProtKB-KW"/>
</dbReference>
<dbReference type="EMBL" id="CP002351">
    <property type="protein sequence ID" value="AEH50689.1"/>
    <property type="molecule type" value="Genomic_DNA"/>
</dbReference>
<organism evidence="8 9">
    <name type="scientific">Pseudothermotoga thermarum DSM 5069</name>
    <dbReference type="NCBI Taxonomy" id="688269"/>
    <lineage>
        <taxon>Bacteria</taxon>
        <taxon>Thermotogati</taxon>
        <taxon>Thermotogota</taxon>
        <taxon>Thermotogae</taxon>
        <taxon>Thermotogales</taxon>
        <taxon>Thermotogaceae</taxon>
        <taxon>Pseudothermotoga</taxon>
    </lineage>
</organism>
<keyword evidence="4" id="KW-0235">DNA replication</keyword>
<dbReference type="PANTHER" id="PTHR32294:SF0">
    <property type="entry name" value="DNA POLYMERASE III SUBUNIT ALPHA"/>
    <property type="match status" value="1"/>
</dbReference>
<reference evidence="8 9" key="1">
    <citation type="submission" date="2010-11" db="EMBL/GenBank/DDBJ databases">
        <title>The complete genome of Thermotoga thermarum DSM 5069.</title>
        <authorList>
            <consortium name="US DOE Joint Genome Institute (JGI-PGF)"/>
            <person name="Lucas S."/>
            <person name="Copeland A."/>
            <person name="Lapidus A."/>
            <person name="Bruce D."/>
            <person name="Goodwin L."/>
            <person name="Pitluck S."/>
            <person name="Kyrpides N."/>
            <person name="Mavromatis K."/>
            <person name="Ivanova N."/>
            <person name="Zeytun A."/>
            <person name="Brettin T."/>
            <person name="Detter J.C."/>
            <person name="Tapia R."/>
            <person name="Han C."/>
            <person name="Land M."/>
            <person name="Hauser L."/>
            <person name="Markowitz V."/>
            <person name="Cheng J.-F."/>
            <person name="Hugenholtz P."/>
            <person name="Woyke T."/>
            <person name="Wu D."/>
            <person name="Spring S."/>
            <person name="Schroeder M."/>
            <person name="Brambilla E."/>
            <person name="Klenk H.-P."/>
            <person name="Eisen J.A."/>
        </authorList>
    </citation>
    <scope>NUCLEOTIDE SEQUENCE [LARGE SCALE GENOMIC DNA]</scope>
    <source>
        <strain evidence="8 9">DSM 5069</strain>
    </source>
</reference>
<dbReference type="HOGENOM" id="CLU_001600_0_1_0"/>
<dbReference type="Gene3D" id="1.10.150.870">
    <property type="match status" value="1"/>
</dbReference>
<gene>
    <name evidence="8" type="ORF">Theth_0601</name>
</gene>
<dbReference type="Pfam" id="PF17657">
    <property type="entry name" value="DNA_pol3_finger"/>
    <property type="match status" value="1"/>
</dbReference>
<dbReference type="PATRIC" id="fig|688269.3.peg.623"/>
<dbReference type="Pfam" id="PF14579">
    <property type="entry name" value="HHH_6"/>
    <property type="match status" value="1"/>
</dbReference>
<dbReference type="InterPro" id="IPR003141">
    <property type="entry name" value="Pol/His_phosphatase_N"/>
</dbReference>
<name>F7YXP5_9THEM</name>
<evidence type="ECO:0000256" key="3">
    <source>
        <dbReference type="ARBA" id="ARBA00022695"/>
    </source>
</evidence>
<dbReference type="AlphaFoldDB" id="F7YXP5"/>
<feature type="domain" description="Polymerase/histidinol phosphatase N-terminal" evidence="7">
    <location>
        <begin position="1"/>
        <end position="67"/>
    </location>
</feature>
<dbReference type="PANTHER" id="PTHR32294">
    <property type="entry name" value="DNA POLYMERASE III SUBUNIT ALPHA"/>
    <property type="match status" value="1"/>
</dbReference>
<dbReference type="EC" id="2.7.7.7" evidence="1"/>
<protein>
    <recommendedName>
        <fullName evidence="1">DNA-directed DNA polymerase</fullName>
        <ecNumber evidence="1">2.7.7.7</ecNumber>
    </recommendedName>
</protein>
<proteinExistence type="predicted"/>
<dbReference type="GO" id="GO:0006260">
    <property type="term" value="P:DNA replication"/>
    <property type="evidence" value="ECO:0007669"/>
    <property type="project" value="UniProtKB-KW"/>
</dbReference>
<evidence type="ECO:0000313" key="9">
    <source>
        <dbReference type="Proteomes" id="UP000006804"/>
    </source>
</evidence>
<dbReference type="Pfam" id="PF07733">
    <property type="entry name" value="DNA_pol3_alpha"/>
    <property type="match status" value="2"/>
</dbReference>
<keyword evidence="9" id="KW-1185">Reference proteome</keyword>
<evidence type="ECO:0000313" key="8">
    <source>
        <dbReference type="EMBL" id="AEH50689.1"/>
    </source>
</evidence>
<dbReference type="SMART" id="SM00481">
    <property type="entry name" value="POLIIIAc"/>
    <property type="match status" value="1"/>
</dbReference>
<dbReference type="InterPro" id="IPR029460">
    <property type="entry name" value="DNAPol_HHH"/>
</dbReference>
<dbReference type="Gene3D" id="3.20.20.140">
    <property type="entry name" value="Metal-dependent hydrolases"/>
    <property type="match status" value="1"/>
</dbReference>
<evidence type="ECO:0000256" key="1">
    <source>
        <dbReference type="ARBA" id="ARBA00012417"/>
    </source>
</evidence>
<evidence type="ECO:0000256" key="5">
    <source>
        <dbReference type="ARBA" id="ARBA00022932"/>
    </source>
</evidence>
<dbReference type="InterPro" id="IPR004805">
    <property type="entry name" value="DnaE2/DnaE/PolC"/>
</dbReference>
<dbReference type="STRING" id="688269.Theth_0601"/>